<proteinExistence type="inferred from homology"/>
<reference evidence="4" key="1">
    <citation type="journal article" date="2019" name="Int. J. Syst. Evol. Microbiol.">
        <title>The Global Catalogue of Microorganisms (GCM) 10K type strain sequencing project: providing services to taxonomists for standard genome sequencing and annotation.</title>
        <authorList>
            <consortium name="The Broad Institute Genomics Platform"/>
            <consortium name="The Broad Institute Genome Sequencing Center for Infectious Disease"/>
            <person name="Wu L."/>
            <person name="Ma J."/>
        </authorList>
    </citation>
    <scope>NUCLEOTIDE SEQUENCE [LARGE SCALE GENOMIC DNA]</scope>
    <source>
        <strain evidence="4">NBRC 103632</strain>
    </source>
</reference>
<dbReference type="SUPFAM" id="SSF51735">
    <property type="entry name" value="NAD(P)-binding Rossmann-fold domains"/>
    <property type="match status" value="1"/>
</dbReference>
<gene>
    <name evidence="3" type="ORF">ACFO3E_12885</name>
</gene>
<keyword evidence="2 3" id="KW-0560">Oxidoreductase</keyword>
<dbReference type="InterPro" id="IPR036291">
    <property type="entry name" value="NAD(P)-bd_dom_sf"/>
</dbReference>
<dbReference type="EMBL" id="JBHSFZ010000027">
    <property type="protein sequence ID" value="MFC4595081.1"/>
    <property type="molecule type" value="Genomic_DNA"/>
</dbReference>
<dbReference type="RefSeq" id="WP_380805253.1">
    <property type="nucleotide sequence ID" value="NZ_JBHSFZ010000027.1"/>
</dbReference>
<dbReference type="GO" id="GO:0016491">
    <property type="term" value="F:oxidoreductase activity"/>
    <property type="evidence" value="ECO:0007669"/>
    <property type="project" value="UniProtKB-KW"/>
</dbReference>
<evidence type="ECO:0000256" key="2">
    <source>
        <dbReference type="ARBA" id="ARBA00023002"/>
    </source>
</evidence>
<dbReference type="Pfam" id="PF13561">
    <property type="entry name" value="adh_short_C2"/>
    <property type="match status" value="1"/>
</dbReference>
<keyword evidence="4" id="KW-1185">Reference proteome</keyword>
<dbReference type="PANTHER" id="PTHR24321:SF11">
    <property type="entry name" value="BLR0893 PROTEIN"/>
    <property type="match status" value="1"/>
</dbReference>
<dbReference type="Gene3D" id="3.40.50.720">
    <property type="entry name" value="NAD(P)-binding Rossmann-like Domain"/>
    <property type="match status" value="1"/>
</dbReference>
<protein>
    <submittedName>
        <fullName evidence="3">SDR family NAD(P)-dependent oxidoreductase</fullName>
        <ecNumber evidence="3">1.1.1.-</ecNumber>
    </submittedName>
</protein>
<evidence type="ECO:0000256" key="1">
    <source>
        <dbReference type="ARBA" id="ARBA00006484"/>
    </source>
</evidence>
<accession>A0ABV9F2X7</accession>
<organism evidence="3 4">
    <name type="scientific">Sphingobium tyrosinilyticum</name>
    <dbReference type="NCBI Taxonomy" id="2715436"/>
    <lineage>
        <taxon>Bacteria</taxon>
        <taxon>Pseudomonadati</taxon>
        <taxon>Pseudomonadota</taxon>
        <taxon>Alphaproteobacteria</taxon>
        <taxon>Sphingomonadales</taxon>
        <taxon>Sphingomonadaceae</taxon>
        <taxon>Sphingobium</taxon>
    </lineage>
</organism>
<name>A0ABV9F2X7_9SPHN</name>
<dbReference type="InterPro" id="IPR002347">
    <property type="entry name" value="SDR_fam"/>
</dbReference>
<comment type="caution">
    <text evidence="3">The sequence shown here is derived from an EMBL/GenBank/DDBJ whole genome shotgun (WGS) entry which is preliminary data.</text>
</comment>
<dbReference type="EC" id="1.1.1.-" evidence="3"/>
<evidence type="ECO:0000313" key="3">
    <source>
        <dbReference type="EMBL" id="MFC4595081.1"/>
    </source>
</evidence>
<comment type="similarity">
    <text evidence="1">Belongs to the short-chain dehydrogenases/reductases (SDR) family.</text>
</comment>
<dbReference type="PANTHER" id="PTHR24321">
    <property type="entry name" value="DEHYDROGENASES, SHORT CHAIN"/>
    <property type="match status" value="1"/>
</dbReference>
<dbReference type="PRINTS" id="PR00080">
    <property type="entry name" value="SDRFAMILY"/>
</dbReference>
<dbReference type="Proteomes" id="UP001595957">
    <property type="component" value="Unassembled WGS sequence"/>
</dbReference>
<dbReference type="PRINTS" id="PR00081">
    <property type="entry name" value="GDHRDH"/>
</dbReference>
<evidence type="ECO:0000313" key="4">
    <source>
        <dbReference type="Proteomes" id="UP001595957"/>
    </source>
</evidence>
<sequence>MPRSGLFHKKCARILLADVSGKEAELTAELGEGIASCRANVSKSADVRAMVEMAIAEFGQLDILCNVAGITGPQGSVEDADEENIDRVIAVSVRGLLLTMKHAPPHLVAGDGGVIVNISSATALVGMPGLTVYSATKGAIIAATRVVAAEYASKGVRANVICPGGIETPIYLEHLARDPEAVNKTVSLIPAGRVGKPEEIAQAMLFLASDASSYMTGAVVPVDGGLSAVSTHGTDLRL</sequence>